<evidence type="ECO:0000313" key="16">
    <source>
        <dbReference type="Proteomes" id="UP000216446"/>
    </source>
</evidence>
<evidence type="ECO:0000259" key="13">
    <source>
        <dbReference type="Pfam" id="PF00593"/>
    </source>
</evidence>
<evidence type="ECO:0000256" key="9">
    <source>
        <dbReference type="ARBA" id="ARBA00023237"/>
    </source>
</evidence>
<dbReference type="InParanoid" id="A0A259TV79"/>
<reference evidence="15 16" key="1">
    <citation type="submission" date="2016-11" db="EMBL/GenBank/DDBJ databases">
        <title>Study of marine rhodopsin-containing bacteria.</title>
        <authorList>
            <person name="Yoshizawa S."/>
            <person name="Kumagai Y."/>
            <person name="Kogure K."/>
        </authorList>
    </citation>
    <scope>NUCLEOTIDE SEQUENCE [LARGE SCALE GENOMIC DNA]</scope>
    <source>
        <strain evidence="15 16">SG-29</strain>
    </source>
</reference>
<protein>
    <recommendedName>
        <fullName evidence="17">TonB-dependent receptor plug domain-containing protein</fullName>
    </recommendedName>
</protein>
<dbReference type="AlphaFoldDB" id="A0A259TV79"/>
<organism evidence="15 16">
    <name type="scientific">Rubricoccus marinus</name>
    <dbReference type="NCBI Taxonomy" id="716817"/>
    <lineage>
        <taxon>Bacteria</taxon>
        <taxon>Pseudomonadati</taxon>
        <taxon>Rhodothermota</taxon>
        <taxon>Rhodothermia</taxon>
        <taxon>Rhodothermales</taxon>
        <taxon>Rubricoccaceae</taxon>
        <taxon>Rubricoccus</taxon>
    </lineage>
</organism>
<dbReference type="SUPFAM" id="SSF56935">
    <property type="entry name" value="Porins"/>
    <property type="match status" value="1"/>
</dbReference>
<evidence type="ECO:0000256" key="1">
    <source>
        <dbReference type="ARBA" id="ARBA00004571"/>
    </source>
</evidence>
<dbReference type="InterPro" id="IPR000531">
    <property type="entry name" value="Beta-barrel_TonB"/>
</dbReference>
<feature type="signal peptide" evidence="12">
    <location>
        <begin position="1"/>
        <end position="17"/>
    </location>
</feature>
<evidence type="ECO:0000313" key="15">
    <source>
        <dbReference type="EMBL" id="OZC01527.1"/>
    </source>
</evidence>
<dbReference type="PANTHER" id="PTHR30069:SF29">
    <property type="entry name" value="HEMOGLOBIN AND HEMOGLOBIN-HAPTOGLOBIN-BINDING PROTEIN 1-RELATED"/>
    <property type="match status" value="1"/>
</dbReference>
<sequence length="656" mass="68387">MHRFAALLLLLASGVTASGALSPARAQEVREDSLAAISVSAARVPLPTPEAPARATVLSAESAQEAGATTLAEWLEARAPLHVRRYGPAGLATITVRGASASQTLVLLDGQPLADPQLGQLDLSLLPTALLGGAEVLHGGGAHLYGSGAVGGVVSLRSPEARSPLALTTSAGAWGRRTLGATAHASHLTRVGRWRAMAAAETEGADDDYGIVDPSRLDGRVDRRAGWDRQRRAGVARLSLEGARGAASVTAWGVDAERGLGGTDSVGARQWDRMGRLAVAASTRRGPLALGTSAAFQSGLLRYASPFDLGTAQATGAAPIDDTGRTRVASGDLRADFDARTWTLSAVASGARGTADHPSLASGATDDRLGFALSAASARGRLRLYPALRLDHHVPAGGETQTALSPRLGANLRLARGFHLKSSAGTAFRMPTLNDRFWRPGGNPDLLPERSASGDLGLAWASGTSGAELTVFAASTRDQIVWRPLAGGVWSPVNLTRTRAIGLEASGRVARTARLFSRDALLDLGAVGTLTDARDRSTPGARSFGQQLRLVPRWTASAWGGLEVARLARGGLLRRTTLRLDLGVQAVGRRSTTDSGSLALPAHAVVRGQVRLWREIAGSRLALGLAAENLLGARYEVVPTYVMPPRHLRGSLTLTL</sequence>
<dbReference type="InterPro" id="IPR039426">
    <property type="entry name" value="TonB-dep_rcpt-like"/>
</dbReference>
<dbReference type="GO" id="GO:0044718">
    <property type="term" value="P:siderophore transmembrane transport"/>
    <property type="evidence" value="ECO:0007669"/>
    <property type="project" value="TreeGrafter"/>
</dbReference>
<dbReference type="InterPro" id="IPR012910">
    <property type="entry name" value="Plug_dom"/>
</dbReference>
<keyword evidence="4 10" id="KW-0812">Transmembrane</keyword>
<feature type="domain" description="TonB-dependent receptor-like beta-barrel" evidence="13">
    <location>
        <begin position="283"/>
        <end position="630"/>
    </location>
</feature>
<evidence type="ECO:0008006" key="17">
    <source>
        <dbReference type="Google" id="ProtNLM"/>
    </source>
</evidence>
<dbReference type="Pfam" id="PF07715">
    <property type="entry name" value="Plug"/>
    <property type="match status" value="1"/>
</dbReference>
<dbReference type="Pfam" id="PF00593">
    <property type="entry name" value="TonB_dep_Rec_b-barrel"/>
    <property type="match status" value="1"/>
</dbReference>
<evidence type="ECO:0000256" key="4">
    <source>
        <dbReference type="ARBA" id="ARBA00022692"/>
    </source>
</evidence>
<keyword evidence="8" id="KW-0675">Receptor</keyword>
<keyword evidence="5 12" id="KW-0732">Signal</keyword>
<comment type="similarity">
    <text evidence="10 11">Belongs to the TonB-dependent receptor family.</text>
</comment>
<keyword evidence="9 10" id="KW-0998">Cell outer membrane</keyword>
<dbReference type="InterPro" id="IPR036942">
    <property type="entry name" value="Beta-barrel_TonB_sf"/>
</dbReference>
<keyword evidence="16" id="KW-1185">Reference proteome</keyword>
<evidence type="ECO:0000256" key="7">
    <source>
        <dbReference type="ARBA" id="ARBA00023136"/>
    </source>
</evidence>
<evidence type="ECO:0000256" key="11">
    <source>
        <dbReference type="RuleBase" id="RU003357"/>
    </source>
</evidence>
<accession>A0A259TV79</accession>
<dbReference type="GO" id="GO:0015344">
    <property type="term" value="F:siderophore uptake transmembrane transporter activity"/>
    <property type="evidence" value="ECO:0007669"/>
    <property type="project" value="TreeGrafter"/>
</dbReference>
<feature type="domain" description="TonB-dependent receptor plug" evidence="14">
    <location>
        <begin position="50"/>
        <end position="153"/>
    </location>
</feature>
<dbReference type="Gene3D" id="2.170.130.10">
    <property type="entry name" value="TonB-dependent receptor, plug domain"/>
    <property type="match status" value="1"/>
</dbReference>
<comment type="caution">
    <text evidence="15">The sequence shown here is derived from an EMBL/GenBank/DDBJ whole genome shotgun (WGS) entry which is preliminary data.</text>
</comment>
<comment type="subcellular location">
    <subcellularLocation>
        <location evidence="1 10">Cell outer membrane</location>
        <topology evidence="1 10">Multi-pass membrane protein</topology>
    </subcellularLocation>
</comment>
<keyword evidence="2 10" id="KW-0813">Transport</keyword>
<keyword evidence="6 11" id="KW-0798">TonB box</keyword>
<evidence type="ECO:0000256" key="3">
    <source>
        <dbReference type="ARBA" id="ARBA00022452"/>
    </source>
</evidence>
<evidence type="ECO:0000256" key="5">
    <source>
        <dbReference type="ARBA" id="ARBA00022729"/>
    </source>
</evidence>
<name>A0A259TV79_9BACT</name>
<proteinExistence type="inferred from homology"/>
<dbReference type="InterPro" id="IPR037066">
    <property type="entry name" value="Plug_dom_sf"/>
</dbReference>
<keyword evidence="3 10" id="KW-1134">Transmembrane beta strand</keyword>
<dbReference type="PANTHER" id="PTHR30069">
    <property type="entry name" value="TONB-DEPENDENT OUTER MEMBRANE RECEPTOR"/>
    <property type="match status" value="1"/>
</dbReference>
<evidence type="ECO:0000256" key="10">
    <source>
        <dbReference type="PROSITE-ProRule" id="PRU01360"/>
    </source>
</evidence>
<dbReference type="PROSITE" id="PS52016">
    <property type="entry name" value="TONB_DEPENDENT_REC_3"/>
    <property type="match status" value="1"/>
</dbReference>
<feature type="chain" id="PRO_5013328597" description="TonB-dependent receptor plug domain-containing protein" evidence="12">
    <location>
        <begin position="18"/>
        <end position="656"/>
    </location>
</feature>
<evidence type="ECO:0000256" key="6">
    <source>
        <dbReference type="ARBA" id="ARBA00023077"/>
    </source>
</evidence>
<keyword evidence="7 10" id="KW-0472">Membrane</keyword>
<evidence type="ECO:0000256" key="12">
    <source>
        <dbReference type="SAM" id="SignalP"/>
    </source>
</evidence>
<evidence type="ECO:0000256" key="8">
    <source>
        <dbReference type="ARBA" id="ARBA00023170"/>
    </source>
</evidence>
<evidence type="ECO:0000259" key="14">
    <source>
        <dbReference type="Pfam" id="PF07715"/>
    </source>
</evidence>
<dbReference type="OrthoDB" id="9762903at2"/>
<evidence type="ECO:0000256" key="2">
    <source>
        <dbReference type="ARBA" id="ARBA00022448"/>
    </source>
</evidence>
<dbReference type="Gene3D" id="2.40.170.20">
    <property type="entry name" value="TonB-dependent receptor, beta-barrel domain"/>
    <property type="match status" value="1"/>
</dbReference>
<dbReference type="RefSeq" id="WP_094545142.1">
    <property type="nucleotide sequence ID" value="NZ_MQWB01000001.1"/>
</dbReference>
<dbReference type="EMBL" id="MQWB01000001">
    <property type="protein sequence ID" value="OZC01527.1"/>
    <property type="molecule type" value="Genomic_DNA"/>
</dbReference>
<dbReference type="GO" id="GO:0009279">
    <property type="term" value="C:cell outer membrane"/>
    <property type="evidence" value="ECO:0007669"/>
    <property type="project" value="UniProtKB-SubCell"/>
</dbReference>
<dbReference type="Proteomes" id="UP000216446">
    <property type="component" value="Unassembled WGS sequence"/>
</dbReference>
<gene>
    <name evidence="15" type="ORF">BSZ36_00115</name>
</gene>